<reference evidence="3 4" key="1">
    <citation type="journal article" date="2013" name="PLoS ONE">
        <title>Predicting the Proteins of Angomonas deanei, Strigomonas culicis and Their Respective Endosymbionts Reveals New Aspects of the Trypanosomatidae Family.</title>
        <authorList>
            <person name="Motta M.C."/>
            <person name="Martins A.C."/>
            <person name="de Souza S.S."/>
            <person name="Catta-Preta C.M."/>
            <person name="Silva R."/>
            <person name="Klein C.C."/>
            <person name="de Almeida L.G."/>
            <person name="de Lima Cunha O."/>
            <person name="Ciapina L.P."/>
            <person name="Brocchi M."/>
            <person name="Colabardini A.C."/>
            <person name="de Araujo Lima B."/>
            <person name="Machado C.R."/>
            <person name="de Almeida Soares C.M."/>
            <person name="Probst C.M."/>
            <person name="de Menezes C.B."/>
            <person name="Thompson C.E."/>
            <person name="Bartholomeu D.C."/>
            <person name="Gradia D.F."/>
            <person name="Pavoni D.P."/>
            <person name="Grisard E.C."/>
            <person name="Fantinatti-Garboggini F."/>
            <person name="Marchini F.K."/>
            <person name="Rodrigues-Luiz G.F."/>
            <person name="Wagner G."/>
            <person name="Goldman G.H."/>
            <person name="Fietto J.L."/>
            <person name="Elias M.C."/>
            <person name="Goldman M.H."/>
            <person name="Sagot M.F."/>
            <person name="Pereira M."/>
            <person name="Stoco P.H."/>
            <person name="de Mendonca-Neto R.P."/>
            <person name="Teixeira S.M."/>
            <person name="Maciel T.E."/>
            <person name="de Oliveira Mendes T.A."/>
            <person name="Urmenyi T.P."/>
            <person name="de Souza W."/>
            <person name="Schenkman S."/>
            <person name="de Vasconcelos A.T."/>
        </authorList>
    </citation>
    <scope>NUCLEOTIDE SEQUENCE [LARGE SCALE GENOMIC DNA]</scope>
</reference>
<dbReference type="SUPFAM" id="SSF82185">
    <property type="entry name" value="Histone H3 K4-specific methyltransferase SET7/9 N-terminal domain"/>
    <property type="match status" value="1"/>
</dbReference>
<feature type="transmembrane region" description="Helical" evidence="2">
    <location>
        <begin position="297"/>
        <end position="317"/>
    </location>
</feature>
<dbReference type="SMART" id="SM00698">
    <property type="entry name" value="MORN"/>
    <property type="match status" value="2"/>
</dbReference>
<dbReference type="Gene3D" id="2.20.110.10">
    <property type="entry name" value="Histone H3 K4-specific methyltransferase SET7/9 N-terminal domain"/>
    <property type="match status" value="1"/>
</dbReference>
<organism evidence="3 4">
    <name type="scientific">Strigomonas culicis</name>
    <dbReference type="NCBI Taxonomy" id="28005"/>
    <lineage>
        <taxon>Eukaryota</taxon>
        <taxon>Discoba</taxon>
        <taxon>Euglenozoa</taxon>
        <taxon>Kinetoplastea</taxon>
        <taxon>Metakinetoplastina</taxon>
        <taxon>Trypanosomatida</taxon>
        <taxon>Trypanosomatidae</taxon>
        <taxon>Strigomonadinae</taxon>
        <taxon>Strigomonas</taxon>
    </lineage>
</organism>
<dbReference type="Proteomes" id="UP000015354">
    <property type="component" value="Unassembled WGS sequence"/>
</dbReference>
<dbReference type="PANTHER" id="PTHR43215">
    <property type="entry name" value="RADIAL SPOKE HEAD 1 HOMOLOG"/>
    <property type="match status" value="1"/>
</dbReference>
<evidence type="ECO:0000313" key="3">
    <source>
        <dbReference type="EMBL" id="EPY33246.1"/>
    </source>
</evidence>
<keyword evidence="2" id="KW-1133">Transmembrane helix</keyword>
<feature type="transmembrane region" description="Helical" evidence="2">
    <location>
        <begin position="541"/>
        <end position="560"/>
    </location>
</feature>
<evidence type="ECO:0000256" key="1">
    <source>
        <dbReference type="ARBA" id="ARBA00022737"/>
    </source>
</evidence>
<dbReference type="Pfam" id="PF02493">
    <property type="entry name" value="MORN"/>
    <property type="match status" value="2"/>
</dbReference>
<feature type="transmembrane region" description="Helical" evidence="2">
    <location>
        <begin position="657"/>
        <end position="681"/>
    </location>
</feature>
<dbReference type="AlphaFoldDB" id="S9W1D3"/>
<feature type="transmembrane region" description="Helical" evidence="2">
    <location>
        <begin position="329"/>
        <end position="349"/>
    </location>
</feature>
<dbReference type="PANTHER" id="PTHR43215:SF14">
    <property type="entry name" value="RADIAL SPOKE HEAD 1 HOMOLOG"/>
    <property type="match status" value="1"/>
</dbReference>
<feature type="transmembrane region" description="Helical" evidence="2">
    <location>
        <begin position="580"/>
        <end position="600"/>
    </location>
</feature>
<feature type="transmembrane region" description="Helical" evidence="2">
    <location>
        <begin position="444"/>
        <end position="465"/>
    </location>
</feature>
<keyword evidence="1" id="KW-0677">Repeat</keyword>
<dbReference type="OrthoDB" id="270720at2759"/>
<feature type="transmembrane region" description="Helical" evidence="2">
    <location>
        <begin position="407"/>
        <end position="424"/>
    </location>
</feature>
<dbReference type="EMBL" id="ATMH01002382">
    <property type="protein sequence ID" value="EPY33246.1"/>
    <property type="molecule type" value="Genomic_DNA"/>
</dbReference>
<comment type="caution">
    <text evidence="3">The sequence shown here is derived from an EMBL/GenBank/DDBJ whole genome shotgun (WGS) entry which is preliminary data.</text>
</comment>
<dbReference type="InterPro" id="IPR003409">
    <property type="entry name" value="MORN"/>
</dbReference>
<protein>
    <submittedName>
        <fullName evidence="3">Uncharacterized protein</fullName>
    </submittedName>
</protein>
<evidence type="ECO:0000256" key="2">
    <source>
        <dbReference type="SAM" id="Phobius"/>
    </source>
</evidence>
<keyword evidence="4" id="KW-1185">Reference proteome</keyword>
<sequence>MSESSSSNSGAWASQRVSGEKIAKSRPRTFGVTEYENGTLYEGEFFDGKRDGSGIVYFKSGNIYVGNFREGDMEGSGSMFFQNGELFTGTFHLSKIHQGFLCNAEQNVAAIYKNSQRVGQQPLPIPQQVQRAHCHLFSKVVTHVHSMFSDTRAHPIQCIPPTKTTTPPTLDFLTTYKKSRAPEPHPAAEGDLGNSFAVPHRGAALPADDAAGRVVESLRDTLTKSASLETIFSCAAPEGNEFFSVSTFTKRISAFLLPFLALPHMPFSPCRITSLPQEREYVVSGATLRHDFDPPTYSLYVIFVAMCLQIACIVLVASRVQLGQPQDGAITLAEVVVPCLLWLHLGLFFSSYNSFLRMPHSLERLDRNLTPQLSAFAASVVDARSRVCIYTWDEEGRSKVRNNHYRLRWFLYALLFGAIMSFAAPSTRGGFGHSLFGFSPYEKAASLCSFFSTFFFCSVQSYYILKIIDMEREISEKLSVLTELAFLEQRSIMKPSSDIRQPFEIDLTFNVSDLFRGFPGWFTTRSIVLYASTCANHCARYTSMSVFVVSMIMTFCVVLADLFHMVGRDYLHSGAYFSTAHAYGLFVIFFWGLLLMRYLCTCAKTKREYLRHLYVMDVSSMYHLVKKESREAGEIIDKCRRMANTHDTIPNLFGLPYYPLVVVLFFIWGLAALTALAFQLAQAIHY</sequence>
<name>S9W1D3_9TRYP</name>
<accession>S9W1D3</accession>
<gene>
    <name evidence="3" type="ORF">STCU_02382</name>
</gene>
<keyword evidence="2" id="KW-0812">Transmembrane</keyword>
<evidence type="ECO:0000313" key="4">
    <source>
        <dbReference type="Proteomes" id="UP000015354"/>
    </source>
</evidence>
<proteinExistence type="predicted"/>
<keyword evidence="2" id="KW-0472">Membrane</keyword>